<gene>
    <name evidence="3" type="ORF">GBAR_LOCUS30315</name>
</gene>
<proteinExistence type="predicted"/>
<keyword evidence="4" id="KW-1185">Reference proteome</keyword>
<accession>A0AA35TXE3</accession>
<feature type="compositionally biased region" description="Low complexity" evidence="1">
    <location>
        <begin position="294"/>
        <end position="305"/>
    </location>
</feature>
<dbReference type="EMBL" id="CASHTH010004284">
    <property type="protein sequence ID" value="CAI8055534.1"/>
    <property type="molecule type" value="Genomic_DNA"/>
</dbReference>
<feature type="signal peptide" evidence="2">
    <location>
        <begin position="1"/>
        <end position="19"/>
    </location>
</feature>
<organism evidence="3 4">
    <name type="scientific">Geodia barretti</name>
    <name type="common">Barrett's horny sponge</name>
    <dbReference type="NCBI Taxonomy" id="519541"/>
    <lineage>
        <taxon>Eukaryota</taxon>
        <taxon>Metazoa</taxon>
        <taxon>Porifera</taxon>
        <taxon>Demospongiae</taxon>
        <taxon>Heteroscleromorpha</taxon>
        <taxon>Tetractinellida</taxon>
        <taxon>Astrophorina</taxon>
        <taxon>Geodiidae</taxon>
        <taxon>Geodia</taxon>
    </lineage>
</organism>
<evidence type="ECO:0000313" key="4">
    <source>
        <dbReference type="Proteomes" id="UP001174909"/>
    </source>
</evidence>
<evidence type="ECO:0000313" key="3">
    <source>
        <dbReference type="EMBL" id="CAI8055534.1"/>
    </source>
</evidence>
<protein>
    <submittedName>
        <fullName evidence="3">Uncharacterized protein</fullName>
    </submittedName>
</protein>
<reference evidence="3" key="1">
    <citation type="submission" date="2023-03" db="EMBL/GenBank/DDBJ databases">
        <authorList>
            <person name="Steffen K."/>
            <person name="Cardenas P."/>
        </authorList>
    </citation>
    <scope>NUCLEOTIDE SEQUENCE</scope>
</reference>
<sequence>MALLTFLSVLAALAGAINAQCPISGCDGLRSFSSTARTGLQPTRSNTERHNPEHDAAPRLLWSYETHLPSGAGCVTNGAEDSAVVICPMAIGQNASVVSFSAANGSVLWTLSLTSQAVLPLVSIDGGSVVSDGQTLDWLARDGRSLAPPVTLFPVQGPLFDLTITLPTSIVTILYKCGFISTYTVDGVPISGLWLNGTRNGVRGTFVPLANPVINDTRLYILSAFRPHTTERDSNTTLLRLYAINVAAALDHKFTILWTYNVTLRGIIPYLSTVGTYCSNSLPPEARYDDNHRGSSSSSEKSPGLLEPPPGVLTMTGGRILGSVSVLTQSGKFVSFNMSVRDLGKNFSLISSGYSNNLLTALCWGNNNRKEQNTPYPWERKGNLVQAAEGEQFWASVSLSRGTITKTVLELLLEQNRPPVNSSSLVLPTSLTTPVTLLQSPTDQDMLVFGTNGAVSGVSQEDNPHLVGVVGDEGGVVPSVKWSLPLPLVQPARGQISSLSFSSRTILFLTTPLGVYAYQL</sequence>
<dbReference type="Proteomes" id="UP001174909">
    <property type="component" value="Unassembled WGS sequence"/>
</dbReference>
<comment type="caution">
    <text evidence="3">The sequence shown here is derived from an EMBL/GenBank/DDBJ whole genome shotgun (WGS) entry which is preliminary data.</text>
</comment>
<keyword evidence="2" id="KW-0732">Signal</keyword>
<dbReference type="AlphaFoldDB" id="A0AA35TXE3"/>
<feature type="region of interest" description="Disordered" evidence="1">
    <location>
        <begin position="285"/>
        <end position="310"/>
    </location>
</feature>
<evidence type="ECO:0000256" key="2">
    <source>
        <dbReference type="SAM" id="SignalP"/>
    </source>
</evidence>
<name>A0AA35TXE3_GEOBA</name>
<evidence type="ECO:0000256" key="1">
    <source>
        <dbReference type="SAM" id="MobiDB-lite"/>
    </source>
</evidence>
<feature type="chain" id="PRO_5041237685" evidence="2">
    <location>
        <begin position="20"/>
        <end position="520"/>
    </location>
</feature>